<sequence length="435" mass="47339">MTLQDIKTAYQQKHHLPGTYEKMAAHTHAHVQEKKQIKLIKNTKFVRHGTKDLGQLMRKYEITPTLDTPFTIVHDVVEDITRAHKLLSKMHISTHEPEKHTVMRMQKRDAAGKLGDVPAEDVQNDSEYLASVDIGTPPQTLNLNFDTGSSDLWVYSTKLPKDTLKQSIQYGDGSTAKGCVGTDTVRIGGLSVEGQAVELAEDVSDSFIKSQGDGLCGLAFGTINTVKPSPVHTPVENMMIQGDIAQDQQLFTAYLTNRIDGVPPCYTFGYIDDALVAGGTINYAPVDSSRGFWQIKSEKASINGTDLSLPNQTAIMDTGTTLAMIDDTTCKALYDAIPGSKYSPTDGGYIYPSTTPRSSLPILKLWIGDNAVTIDPDDIGFADLGNGFVFGGFQSRGNLGMSIFGGSVLKSVYAVFDQGNKRFGFVQKVDLQAGK</sequence>
<keyword evidence="7" id="KW-1185">Reference proteome</keyword>
<organism evidence="6 7">
    <name type="scientific">Zasmidium cellare</name>
    <name type="common">Wine cellar mold</name>
    <name type="synonym">Racodium cellare</name>
    <dbReference type="NCBI Taxonomy" id="395010"/>
    <lineage>
        <taxon>Eukaryota</taxon>
        <taxon>Fungi</taxon>
        <taxon>Dikarya</taxon>
        <taxon>Ascomycota</taxon>
        <taxon>Pezizomycotina</taxon>
        <taxon>Dothideomycetes</taxon>
        <taxon>Dothideomycetidae</taxon>
        <taxon>Mycosphaerellales</taxon>
        <taxon>Mycosphaerellaceae</taxon>
        <taxon>Zasmidium</taxon>
    </lineage>
</organism>
<protein>
    <recommendedName>
        <fullName evidence="5">Peptidase A1 domain-containing protein</fullName>
    </recommendedName>
</protein>
<dbReference type="SUPFAM" id="SSF50630">
    <property type="entry name" value="Acid proteases"/>
    <property type="match status" value="1"/>
</dbReference>
<accession>A0ABR0EQV7</accession>
<dbReference type="InterPro" id="IPR001461">
    <property type="entry name" value="Aspartic_peptidase_A1"/>
</dbReference>
<dbReference type="InterPro" id="IPR034163">
    <property type="entry name" value="Aspergillopepsin-like_cat_dom"/>
</dbReference>
<dbReference type="Proteomes" id="UP001305779">
    <property type="component" value="Unassembled WGS sequence"/>
</dbReference>
<dbReference type="InterPro" id="IPR033121">
    <property type="entry name" value="PEPTIDASE_A1"/>
</dbReference>
<evidence type="ECO:0000259" key="5">
    <source>
        <dbReference type="PROSITE" id="PS51767"/>
    </source>
</evidence>
<evidence type="ECO:0000313" key="6">
    <source>
        <dbReference type="EMBL" id="KAK4503989.1"/>
    </source>
</evidence>
<dbReference type="InterPro" id="IPR021109">
    <property type="entry name" value="Peptidase_aspartic_dom_sf"/>
</dbReference>
<evidence type="ECO:0000256" key="3">
    <source>
        <dbReference type="ARBA" id="ARBA00022750"/>
    </source>
</evidence>
<comment type="caution">
    <text evidence="6">The sequence shown here is derived from an EMBL/GenBank/DDBJ whole genome shotgun (WGS) entry which is preliminary data.</text>
</comment>
<evidence type="ECO:0000256" key="4">
    <source>
        <dbReference type="ARBA" id="ARBA00022801"/>
    </source>
</evidence>
<reference evidence="6 7" key="1">
    <citation type="journal article" date="2023" name="G3 (Bethesda)">
        <title>A chromosome-level genome assembly of Zasmidium syzygii isolated from banana leaves.</title>
        <authorList>
            <person name="van Westerhoven A.C."/>
            <person name="Mehrabi R."/>
            <person name="Talebi R."/>
            <person name="Steentjes M.B.F."/>
            <person name="Corcolon B."/>
            <person name="Chong P.A."/>
            <person name="Kema G.H.J."/>
            <person name="Seidl M.F."/>
        </authorList>
    </citation>
    <scope>NUCLEOTIDE SEQUENCE [LARGE SCALE GENOMIC DNA]</scope>
    <source>
        <strain evidence="6 7">P124</strain>
    </source>
</reference>
<dbReference type="PRINTS" id="PR00792">
    <property type="entry name" value="PEPSIN"/>
</dbReference>
<keyword evidence="3" id="KW-0064">Aspartyl protease</keyword>
<proteinExistence type="inferred from homology"/>
<dbReference type="Pfam" id="PF00026">
    <property type="entry name" value="Asp"/>
    <property type="match status" value="2"/>
</dbReference>
<evidence type="ECO:0000256" key="1">
    <source>
        <dbReference type="ARBA" id="ARBA00007447"/>
    </source>
</evidence>
<dbReference type="PROSITE" id="PS51767">
    <property type="entry name" value="PEPTIDASE_A1"/>
    <property type="match status" value="1"/>
</dbReference>
<keyword evidence="4" id="KW-0378">Hydrolase</keyword>
<dbReference type="CDD" id="cd06097">
    <property type="entry name" value="Aspergillopepsin_like"/>
    <property type="match status" value="1"/>
</dbReference>
<dbReference type="Gene3D" id="2.40.70.10">
    <property type="entry name" value="Acid Proteases"/>
    <property type="match status" value="2"/>
</dbReference>
<dbReference type="EMBL" id="JAXOVC010000003">
    <property type="protein sequence ID" value="KAK4503989.1"/>
    <property type="molecule type" value="Genomic_DNA"/>
</dbReference>
<evidence type="ECO:0000313" key="7">
    <source>
        <dbReference type="Proteomes" id="UP001305779"/>
    </source>
</evidence>
<dbReference type="PANTHER" id="PTHR47966">
    <property type="entry name" value="BETA-SITE APP-CLEAVING ENZYME, ISOFORM A-RELATED"/>
    <property type="match status" value="1"/>
</dbReference>
<dbReference type="PANTHER" id="PTHR47966:SF1">
    <property type="entry name" value="ASPARTYL PROTEINASE"/>
    <property type="match status" value="1"/>
</dbReference>
<name>A0ABR0EQV7_ZASCE</name>
<evidence type="ECO:0000256" key="2">
    <source>
        <dbReference type="ARBA" id="ARBA00022670"/>
    </source>
</evidence>
<comment type="similarity">
    <text evidence="1">Belongs to the peptidase A1 family.</text>
</comment>
<feature type="domain" description="Peptidase A1" evidence="5">
    <location>
        <begin position="128"/>
        <end position="426"/>
    </location>
</feature>
<gene>
    <name evidence="6" type="ORF">PRZ48_004904</name>
</gene>
<keyword evidence="2" id="KW-0645">Protease</keyword>